<gene>
    <name evidence="12" type="ORF">BAGA_21445</name>
</gene>
<dbReference type="Gene3D" id="1.10.3430.10">
    <property type="entry name" value="Ammonium transporter AmtB like domains"/>
    <property type="match status" value="1"/>
</dbReference>
<dbReference type="FunFam" id="1.10.3430.10:FF:000007">
    <property type="entry name" value="Ammonium transporter"/>
    <property type="match status" value="1"/>
</dbReference>
<dbReference type="NCBIfam" id="TIGR00836">
    <property type="entry name" value="amt"/>
    <property type="match status" value="1"/>
</dbReference>
<dbReference type="EMBL" id="JOTM01000004">
    <property type="protein sequence ID" value="KEK24847.1"/>
    <property type="molecule type" value="Genomic_DNA"/>
</dbReference>
<feature type="transmembrane region" description="Helical" evidence="10">
    <location>
        <begin position="126"/>
        <end position="146"/>
    </location>
</feature>
<feature type="transmembrane region" description="Helical" evidence="10">
    <location>
        <begin position="98"/>
        <end position="119"/>
    </location>
</feature>
<keyword evidence="3 10" id="KW-0813">Transport</keyword>
<comment type="subcellular location">
    <subcellularLocation>
        <location evidence="1 10">Cell membrane</location>
        <topology evidence="1 10">Multi-pass membrane protein</topology>
    </subcellularLocation>
</comment>
<accession>A0A073KEG2</accession>
<dbReference type="STRING" id="574375.AZF08_12455"/>
<dbReference type="PANTHER" id="PTHR43029:SF10">
    <property type="entry name" value="AMMONIUM TRANSPORTER MEP2"/>
    <property type="match status" value="1"/>
</dbReference>
<feature type="transmembrane region" description="Helical" evidence="10">
    <location>
        <begin position="279"/>
        <end position="300"/>
    </location>
</feature>
<evidence type="ECO:0000256" key="5">
    <source>
        <dbReference type="ARBA" id="ARBA00022692"/>
    </source>
</evidence>
<dbReference type="InterPro" id="IPR001905">
    <property type="entry name" value="Ammonium_transpt"/>
</dbReference>
<keyword evidence="4" id="KW-1003">Cell membrane</keyword>
<sequence length="413" mass="44456">MNMGDTVFIFLATVMVMIMTPGLALFYGGMVRSKNVLSTTMHSYSAMAIVSIQWIFIGYSLSFGPDWNGIIGSLDWFGLQNVTYAQNPDYSATIPHNLFMMFQLMFAILTPALISGAFAERMRFSAFLIFILLWTTIVYNPVAHWVWGVGGWLRELGALDFAGGNVVHITSGVAGLVLAIFLGKRKDINGSSPHHLPFTILGAGLLWFGWFGFNVGSALTLNDVALTAFINTNTAAAASALTWILAEWFFQSKPTVMGAACGAVSGLVAITPACGFVTPFSALLIGAIGGVLCFGAVFFLKHKLGYDDALDAFGCHGIGGTWGGIATGLFATTSVNSGGADGLFYGNAALLFKQLAAIGATYAFTIVMTYAIIKTINFFLPVRVHEHEEQMGLDISMHGEKAYEYTEKTAHQR</sequence>
<evidence type="ECO:0000256" key="1">
    <source>
        <dbReference type="ARBA" id="ARBA00004651"/>
    </source>
</evidence>
<comment type="similarity">
    <text evidence="2 10">Belongs to the ammonia transporter channel (TC 1.A.11.2) family.</text>
</comment>
<evidence type="ECO:0000256" key="8">
    <source>
        <dbReference type="ARBA" id="ARBA00023177"/>
    </source>
</evidence>
<dbReference type="eggNOG" id="COG0004">
    <property type="taxonomic scope" value="Bacteria"/>
</dbReference>
<evidence type="ECO:0000256" key="7">
    <source>
        <dbReference type="ARBA" id="ARBA00023136"/>
    </source>
</evidence>
<feature type="transmembrane region" description="Helical" evidence="10">
    <location>
        <begin position="166"/>
        <end position="183"/>
    </location>
</feature>
<dbReference type="AlphaFoldDB" id="A0A073KEG2"/>
<evidence type="ECO:0000313" key="13">
    <source>
        <dbReference type="Proteomes" id="UP000027778"/>
    </source>
</evidence>
<evidence type="ECO:0000256" key="4">
    <source>
        <dbReference type="ARBA" id="ARBA00022475"/>
    </source>
</evidence>
<keyword evidence="6 10" id="KW-1133">Transmembrane helix</keyword>
<evidence type="ECO:0000256" key="6">
    <source>
        <dbReference type="ARBA" id="ARBA00022989"/>
    </source>
</evidence>
<feature type="transmembrane region" description="Helical" evidence="10">
    <location>
        <begin position="312"/>
        <end position="331"/>
    </location>
</feature>
<name>A0A073KEG2_9BACI</name>
<dbReference type="InterPro" id="IPR018047">
    <property type="entry name" value="Ammonium_transpt_CS"/>
</dbReference>
<evidence type="ECO:0000256" key="10">
    <source>
        <dbReference type="RuleBase" id="RU362002"/>
    </source>
</evidence>
<feature type="transmembrane region" description="Helical" evidence="10">
    <location>
        <begin position="351"/>
        <end position="373"/>
    </location>
</feature>
<evidence type="ECO:0000259" key="11">
    <source>
        <dbReference type="Pfam" id="PF00909"/>
    </source>
</evidence>
<comment type="caution">
    <text evidence="12">The sequence shown here is derived from an EMBL/GenBank/DDBJ whole genome shotgun (WGS) entry which is preliminary data.</text>
</comment>
<evidence type="ECO:0000256" key="9">
    <source>
        <dbReference type="ARBA" id="ARBA00050025"/>
    </source>
</evidence>
<dbReference type="GO" id="GO:0008519">
    <property type="term" value="F:ammonium channel activity"/>
    <property type="evidence" value="ECO:0007669"/>
    <property type="project" value="InterPro"/>
</dbReference>
<proteinExistence type="inferred from homology"/>
<keyword evidence="8 10" id="KW-0924">Ammonia transport</keyword>
<feature type="transmembrane region" description="Helical" evidence="10">
    <location>
        <begin position="41"/>
        <end position="61"/>
    </location>
</feature>
<dbReference type="InterPro" id="IPR029020">
    <property type="entry name" value="Ammonium/urea_transptr"/>
</dbReference>
<evidence type="ECO:0000256" key="3">
    <source>
        <dbReference type="ARBA" id="ARBA00022448"/>
    </source>
</evidence>
<dbReference type="PANTHER" id="PTHR43029">
    <property type="entry name" value="AMMONIUM TRANSPORTER MEP2"/>
    <property type="match status" value="1"/>
</dbReference>
<dbReference type="SUPFAM" id="SSF111352">
    <property type="entry name" value="Ammonium transporter"/>
    <property type="match status" value="1"/>
</dbReference>
<dbReference type="PROSITE" id="PS01219">
    <property type="entry name" value="AMMONIUM_TRANSP"/>
    <property type="match status" value="1"/>
</dbReference>
<dbReference type="Pfam" id="PF00909">
    <property type="entry name" value="Ammonium_transp"/>
    <property type="match status" value="1"/>
</dbReference>
<dbReference type="RefSeq" id="WP_033673855.1">
    <property type="nucleotide sequence ID" value="NZ_JOTM01000004.1"/>
</dbReference>
<dbReference type="InterPro" id="IPR024041">
    <property type="entry name" value="NH4_transpt_AmtB-like_dom"/>
</dbReference>
<dbReference type="GO" id="GO:0005886">
    <property type="term" value="C:plasma membrane"/>
    <property type="evidence" value="ECO:0007669"/>
    <property type="project" value="UniProtKB-SubCell"/>
</dbReference>
<organism evidence="12 13">
    <name type="scientific">Bacillus gaemokensis</name>
    <dbReference type="NCBI Taxonomy" id="574375"/>
    <lineage>
        <taxon>Bacteria</taxon>
        <taxon>Bacillati</taxon>
        <taxon>Bacillota</taxon>
        <taxon>Bacilli</taxon>
        <taxon>Bacillales</taxon>
        <taxon>Bacillaceae</taxon>
        <taxon>Bacillus</taxon>
        <taxon>Bacillus cereus group</taxon>
    </lineage>
</organism>
<feature type="domain" description="Ammonium transporter AmtB-like" evidence="11">
    <location>
        <begin position="7"/>
        <end position="403"/>
    </location>
</feature>
<reference evidence="12 13" key="1">
    <citation type="submission" date="2014-06" db="EMBL/GenBank/DDBJ databases">
        <title>Draft genome sequence of Bacillus gaemokensis JCM 15801 (MCCC 1A00707).</title>
        <authorList>
            <person name="Lai Q."/>
            <person name="Liu Y."/>
            <person name="Shao Z."/>
        </authorList>
    </citation>
    <scope>NUCLEOTIDE SEQUENCE [LARGE SCALE GENOMIC DNA]</scope>
    <source>
        <strain evidence="12 13">JCM 15801</strain>
    </source>
</reference>
<feature type="transmembrane region" description="Helical" evidence="10">
    <location>
        <begin position="225"/>
        <end position="244"/>
    </location>
</feature>
<keyword evidence="7 10" id="KW-0472">Membrane</keyword>
<feature type="transmembrane region" description="Helical" evidence="10">
    <location>
        <begin position="256"/>
        <end position="273"/>
    </location>
</feature>
<keyword evidence="13" id="KW-1185">Reference proteome</keyword>
<dbReference type="Proteomes" id="UP000027778">
    <property type="component" value="Unassembled WGS sequence"/>
</dbReference>
<evidence type="ECO:0000256" key="2">
    <source>
        <dbReference type="ARBA" id="ARBA00005887"/>
    </source>
</evidence>
<protein>
    <recommendedName>
        <fullName evidence="9 10">Ammonium transporter</fullName>
    </recommendedName>
</protein>
<feature type="transmembrane region" description="Helical" evidence="10">
    <location>
        <begin position="195"/>
        <end position="213"/>
    </location>
</feature>
<feature type="transmembrane region" description="Helical" evidence="10">
    <location>
        <begin position="6"/>
        <end position="29"/>
    </location>
</feature>
<evidence type="ECO:0000313" key="12">
    <source>
        <dbReference type="EMBL" id="KEK24847.1"/>
    </source>
</evidence>
<dbReference type="OrthoDB" id="9814202at2"/>
<keyword evidence="5 10" id="KW-0812">Transmembrane</keyword>